<dbReference type="SUPFAM" id="SSF56317">
    <property type="entry name" value="Carbon-nitrogen hydrolase"/>
    <property type="match status" value="1"/>
</dbReference>
<comment type="caution">
    <text evidence="11">The sequence shown here is derived from an EMBL/GenBank/DDBJ whole genome shotgun (WGS) entry which is preliminary data.</text>
</comment>
<feature type="transmembrane region" description="Helical" evidence="9">
    <location>
        <begin position="119"/>
        <end position="138"/>
    </location>
</feature>
<dbReference type="InterPro" id="IPR003010">
    <property type="entry name" value="C-N_Hydrolase"/>
</dbReference>
<dbReference type="HAMAP" id="MF_01148">
    <property type="entry name" value="Lnt"/>
    <property type="match status" value="1"/>
</dbReference>
<keyword evidence="3 9" id="KW-1003">Cell membrane</keyword>
<evidence type="ECO:0000256" key="4">
    <source>
        <dbReference type="ARBA" id="ARBA00022679"/>
    </source>
</evidence>
<comment type="subcellular location">
    <subcellularLocation>
        <location evidence="1 9">Cell membrane</location>
        <topology evidence="1 9">Multi-pass membrane protein</topology>
    </subcellularLocation>
</comment>
<evidence type="ECO:0000256" key="5">
    <source>
        <dbReference type="ARBA" id="ARBA00022692"/>
    </source>
</evidence>
<proteinExistence type="inferred from homology"/>
<keyword evidence="5 9" id="KW-0812">Transmembrane</keyword>
<comment type="function">
    <text evidence="9">Catalyzes the phospholipid dependent N-acylation of the N-terminal cysteine of apolipoprotein, the last step in lipoprotein maturation.</text>
</comment>
<evidence type="ECO:0000256" key="2">
    <source>
        <dbReference type="ARBA" id="ARBA00010065"/>
    </source>
</evidence>
<sequence>MVSWNVTSYWWLWNASSWTTLAAWGANAALQSLPIMAFHISKRASKNQLGYLPFVLYWIAFEYVHLHWDLSWPWLNLGNAFGFTPSWIQWYEYTGAFGGTLWILIVNILVFYLIKGRKYWVATGSTLFIPLLVSLLLWNTYEEKGETIEVLAVQPNVDCYTEKFQYNARTGGRNQATHIPYQQQVKTLIELSKEHMTDSTRFVFWPETALHNNIFEHKPLKDWAVQEAIAFNKEYPNSVLVSGVDTYRLYGQEEATETARFRKSVGYYDVFNAAMFLGEDNQPTFYHKSQLVIGVETLPWPEVFKPLMLNMGGAFGGLGRQQERVAFKNQEGIGVAPIICYESVYGEYVTDYVQKGANFLSIITNDGWWNNTPGHRQHLAFASLRAIETRRSIARSANTGISCMINQKGEIITPLAYGLQGAVKGNVSLNKELTAYVKMGDYIGKLSALIGVLLFISFLVKKRISFIPTKKKEGVTS</sequence>
<protein>
    <recommendedName>
        <fullName evidence="9">Apolipoprotein N-acyltransferase</fullName>
        <shortName evidence="9">ALP N-acyltransferase</shortName>
        <ecNumber evidence="9">2.3.1.269</ecNumber>
    </recommendedName>
</protein>
<reference evidence="12" key="1">
    <citation type="journal article" date="2019" name="Int. J. Syst. Evol. Microbiol.">
        <title>The Global Catalogue of Microorganisms (GCM) 10K type strain sequencing project: providing services to taxonomists for standard genome sequencing and annotation.</title>
        <authorList>
            <consortium name="The Broad Institute Genomics Platform"/>
            <consortium name="The Broad Institute Genome Sequencing Center for Infectious Disease"/>
            <person name="Wu L."/>
            <person name="Ma J."/>
        </authorList>
    </citation>
    <scope>NUCLEOTIDE SEQUENCE [LARGE SCALE GENOMIC DNA]</scope>
    <source>
        <strain evidence="12">JCM 18326</strain>
    </source>
</reference>
<keyword evidence="6 9" id="KW-1133">Transmembrane helix</keyword>
<comment type="similarity">
    <text evidence="2 9">Belongs to the CN hydrolase family. Apolipoprotein N-acyltransferase subfamily.</text>
</comment>
<dbReference type="PROSITE" id="PS50263">
    <property type="entry name" value="CN_HYDROLASE"/>
    <property type="match status" value="1"/>
</dbReference>
<organism evidence="11 12">
    <name type="scientific">Algivirga pacifica</name>
    <dbReference type="NCBI Taxonomy" id="1162670"/>
    <lineage>
        <taxon>Bacteria</taxon>
        <taxon>Pseudomonadati</taxon>
        <taxon>Bacteroidota</taxon>
        <taxon>Cytophagia</taxon>
        <taxon>Cytophagales</taxon>
        <taxon>Flammeovirgaceae</taxon>
        <taxon>Algivirga</taxon>
    </lineage>
</organism>
<keyword evidence="7 9" id="KW-0472">Membrane</keyword>
<evidence type="ECO:0000256" key="9">
    <source>
        <dbReference type="HAMAP-Rule" id="MF_01148"/>
    </source>
</evidence>
<comment type="pathway">
    <text evidence="9">Protein modification; lipoprotein biosynthesis (N-acyl transfer).</text>
</comment>
<dbReference type="InterPro" id="IPR036526">
    <property type="entry name" value="C-N_Hydrolase_sf"/>
</dbReference>
<evidence type="ECO:0000313" key="11">
    <source>
        <dbReference type="EMBL" id="GAA4846330.1"/>
    </source>
</evidence>
<name>A0ABP9DIW7_9BACT</name>
<evidence type="ECO:0000256" key="7">
    <source>
        <dbReference type="ARBA" id="ARBA00023136"/>
    </source>
</evidence>
<comment type="caution">
    <text evidence="9">Lacks conserved residue(s) required for the propagation of feature annotation.</text>
</comment>
<feature type="transmembrane region" description="Helical" evidence="9">
    <location>
        <begin position="20"/>
        <end position="38"/>
    </location>
</feature>
<dbReference type="EC" id="2.3.1.269" evidence="9"/>
<feature type="transmembrane region" description="Helical" evidence="9">
    <location>
        <begin position="442"/>
        <end position="460"/>
    </location>
</feature>
<dbReference type="Pfam" id="PF20154">
    <property type="entry name" value="LNT_N"/>
    <property type="match status" value="1"/>
</dbReference>
<accession>A0ABP9DIW7</accession>
<evidence type="ECO:0000313" key="12">
    <source>
        <dbReference type="Proteomes" id="UP001500298"/>
    </source>
</evidence>
<feature type="transmembrane region" description="Helical" evidence="9">
    <location>
        <begin position="50"/>
        <end position="68"/>
    </location>
</feature>
<dbReference type="CDD" id="cd07571">
    <property type="entry name" value="ALP_N-acyl_transferase"/>
    <property type="match status" value="1"/>
</dbReference>
<dbReference type="PANTHER" id="PTHR38686">
    <property type="entry name" value="APOLIPOPROTEIN N-ACYLTRANSFERASE"/>
    <property type="match status" value="1"/>
</dbReference>
<keyword evidence="8 9" id="KW-0012">Acyltransferase</keyword>
<dbReference type="EMBL" id="BAABJX010000053">
    <property type="protein sequence ID" value="GAA4846330.1"/>
    <property type="molecule type" value="Genomic_DNA"/>
</dbReference>
<evidence type="ECO:0000256" key="1">
    <source>
        <dbReference type="ARBA" id="ARBA00004651"/>
    </source>
</evidence>
<feature type="transmembrane region" description="Helical" evidence="9">
    <location>
        <begin position="88"/>
        <end position="112"/>
    </location>
</feature>
<keyword evidence="12" id="KW-1185">Reference proteome</keyword>
<dbReference type="Pfam" id="PF00795">
    <property type="entry name" value="CN_hydrolase"/>
    <property type="match status" value="1"/>
</dbReference>
<evidence type="ECO:0000256" key="3">
    <source>
        <dbReference type="ARBA" id="ARBA00022475"/>
    </source>
</evidence>
<dbReference type="NCBIfam" id="TIGR00546">
    <property type="entry name" value="lnt"/>
    <property type="match status" value="1"/>
</dbReference>
<evidence type="ECO:0000256" key="8">
    <source>
        <dbReference type="ARBA" id="ARBA00023315"/>
    </source>
</evidence>
<evidence type="ECO:0000256" key="6">
    <source>
        <dbReference type="ARBA" id="ARBA00022989"/>
    </source>
</evidence>
<gene>
    <name evidence="9 11" type="primary">lnt</name>
    <name evidence="11" type="ORF">GCM10023331_33900</name>
</gene>
<comment type="catalytic activity">
    <reaction evidence="9">
        <text>N-terminal S-1,2-diacyl-sn-glyceryl-L-cysteinyl-[lipoprotein] + a glycerophospholipid = N-acyl-S-1,2-diacyl-sn-glyceryl-L-cysteinyl-[lipoprotein] + a 2-acyl-sn-glycero-3-phospholipid + H(+)</text>
        <dbReference type="Rhea" id="RHEA:48228"/>
        <dbReference type="Rhea" id="RHEA-COMP:14681"/>
        <dbReference type="Rhea" id="RHEA-COMP:14684"/>
        <dbReference type="ChEBI" id="CHEBI:15378"/>
        <dbReference type="ChEBI" id="CHEBI:136912"/>
        <dbReference type="ChEBI" id="CHEBI:140656"/>
        <dbReference type="ChEBI" id="CHEBI:140657"/>
        <dbReference type="ChEBI" id="CHEBI:140660"/>
        <dbReference type="EC" id="2.3.1.269"/>
    </reaction>
</comment>
<dbReference type="Gene3D" id="3.60.110.10">
    <property type="entry name" value="Carbon-nitrogen hydrolase"/>
    <property type="match status" value="1"/>
</dbReference>
<dbReference type="PANTHER" id="PTHR38686:SF1">
    <property type="entry name" value="APOLIPOPROTEIN N-ACYLTRANSFERASE"/>
    <property type="match status" value="1"/>
</dbReference>
<dbReference type="InterPro" id="IPR004563">
    <property type="entry name" value="Apolipo_AcylTrfase"/>
</dbReference>
<evidence type="ECO:0000259" key="10">
    <source>
        <dbReference type="PROSITE" id="PS50263"/>
    </source>
</evidence>
<keyword evidence="4 9" id="KW-0808">Transferase</keyword>
<dbReference type="Proteomes" id="UP001500298">
    <property type="component" value="Unassembled WGS sequence"/>
</dbReference>
<dbReference type="InterPro" id="IPR045378">
    <property type="entry name" value="LNT_N"/>
</dbReference>
<feature type="domain" description="CN hydrolase" evidence="10">
    <location>
        <begin position="153"/>
        <end position="429"/>
    </location>
</feature>